<gene>
    <name evidence="2" type="ORF">ACA1_301570</name>
</gene>
<feature type="domain" description="FCP1 homology" evidence="1">
    <location>
        <begin position="19"/>
        <end position="91"/>
    </location>
</feature>
<dbReference type="InterPro" id="IPR036412">
    <property type="entry name" value="HAD-like_sf"/>
</dbReference>
<dbReference type="InterPro" id="IPR004274">
    <property type="entry name" value="FCP1_dom"/>
</dbReference>
<dbReference type="Gene3D" id="3.40.50.1000">
    <property type="entry name" value="HAD superfamily/HAD-like"/>
    <property type="match status" value="1"/>
</dbReference>
<dbReference type="PANTHER" id="PTHR48493">
    <property type="entry name" value="UBIQUITIN-LIKE DOMAIN-CONTAINING CTD PHOSPHATASE 1"/>
    <property type="match status" value="1"/>
</dbReference>
<dbReference type="GeneID" id="14926003"/>
<dbReference type="AlphaFoldDB" id="L8HKQ0"/>
<evidence type="ECO:0000313" key="3">
    <source>
        <dbReference type="Proteomes" id="UP000011083"/>
    </source>
</evidence>
<dbReference type="OrthoDB" id="1711508at2759"/>
<dbReference type="VEuPathDB" id="AmoebaDB:ACA1_301570"/>
<sequence>MITVAPHAEENISSKTVFDTKGLAVIWGKFPEYYSAKNTIHFDDLRRNFIMNPQNGLMIRPFRKCLKYRATDRELLRLIDYLQAIAHLEDLSALNHDSRQDWEGYVETWKRG</sequence>
<dbReference type="KEGG" id="acan:ACA1_301570"/>
<accession>L8HKQ0</accession>
<dbReference type="GO" id="GO:0090364">
    <property type="term" value="P:regulation of proteasome assembly"/>
    <property type="evidence" value="ECO:0007669"/>
    <property type="project" value="InterPro"/>
</dbReference>
<reference evidence="2 3" key="1">
    <citation type="journal article" date="2013" name="Genome Biol.">
        <title>Genome of Acanthamoeba castellanii highlights extensive lateral gene transfer and early evolution of tyrosine kinase signaling.</title>
        <authorList>
            <person name="Clarke M."/>
            <person name="Lohan A.J."/>
            <person name="Liu B."/>
            <person name="Lagkouvardos I."/>
            <person name="Roy S."/>
            <person name="Zafar N."/>
            <person name="Bertelli C."/>
            <person name="Schilde C."/>
            <person name="Kianianmomeni A."/>
            <person name="Burglin T.R."/>
            <person name="Frech C."/>
            <person name="Turcotte B."/>
            <person name="Kopec K.O."/>
            <person name="Synnott J.M."/>
            <person name="Choo C."/>
            <person name="Paponov I."/>
            <person name="Finkler A."/>
            <person name="Soon Heng Tan C."/>
            <person name="Hutchins A.P."/>
            <person name="Weinmeier T."/>
            <person name="Rattei T."/>
            <person name="Chu J.S."/>
            <person name="Gimenez G."/>
            <person name="Irimia M."/>
            <person name="Rigden D.J."/>
            <person name="Fitzpatrick D.A."/>
            <person name="Lorenzo-Morales J."/>
            <person name="Bateman A."/>
            <person name="Chiu C.H."/>
            <person name="Tang P."/>
            <person name="Hegemann P."/>
            <person name="Fromm H."/>
            <person name="Raoult D."/>
            <person name="Greub G."/>
            <person name="Miranda-Saavedra D."/>
            <person name="Chen N."/>
            <person name="Nash P."/>
            <person name="Ginger M.L."/>
            <person name="Horn M."/>
            <person name="Schaap P."/>
            <person name="Caler L."/>
            <person name="Loftus B."/>
        </authorList>
    </citation>
    <scope>NUCLEOTIDE SEQUENCE [LARGE SCALE GENOMIC DNA]</scope>
    <source>
        <strain evidence="2 3">Neff</strain>
    </source>
</reference>
<dbReference type="InterPro" id="IPR051658">
    <property type="entry name" value="UBLCP1"/>
</dbReference>
<dbReference type="Pfam" id="PF03031">
    <property type="entry name" value="NIF"/>
    <property type="match status" value="1"/>
</dbReference>
<dbReference type="EMBL" id="KB007808">
    <property type="protein sequence ID" value="ELR24966.1"/>
    <property type="molecule type" value="Genomic_DNA"/>
</dbReference>
<dbReference type="Proteomes" id="UP000011083">
    <property type="component" value="Unassembled WGS sequence"/>
</dbReference>
<evidence type="ECO:0000259" key="1">
    <source>
        <dbReference type="Pfam" id="PF03031"/>
    </source>
</evidence>
<dbReference type="InterPro" id="IPR023214">
    <property type="entry name" value="HAD_sf"/>
</dbReference>
<dbReference type="PANTHER" id="PTHR48493:SF1">
    <property type="entry name" value="UBIQUITIN-LIKE DOMAIN-CONTAINING CTD PHOSPHATASE 1"/>
    <property type="match status" value="1"/>
</dbReference>
<protein>
    <submittedName>
        <fullName evidence="2">NLI interacting factor domain containing protein</fullName>
    </submittedName>
</protein>
<dbReference type="SUPFAM" id="SSF56784">
    <property type="entry name" value="HAD-like"/>
    <property type="match status" value="1"/>
</dbReference>
<organism evidence="2 3">
    <name type="scientific">Acanthamoeba castellanii (strain ATCC 30010 / Neff)</name>
    <dbReference type="NCBI Taxonomy" id="1257118"/>
    <lineage>
        <taxon>Eukaryota</taxon>
        <taxon>Amoebozoa</taxon>
        <taxon>Discosea</taxon>
        <taxon>Longamoebia</taxon>
        <taxon>Centramoebida</taxon>
        <taxon>Acanthamoebidae</taxon>
        <taxon>Acanthamoeba</taxon>
    </lineage>
</organism>
<name>L8HKQ0_ACACF</name>
<keyword evidence="3" id="KW-1185">Reference proteome</keyword>
<evidence type="ECO:0000313" key="2">
    <source>
        <dbReference type="EMBL" id="ELR24966.1"/>
    </source>
</evidence>
<proteinExistence type="predicted"/>
<dbReference type="RefSeq" id="XP_004356985.1">
    <property type="nucleotide sequence ID" value="XM_004356930.1"/>
</dbReference>